<comment type="catalytic activity">
    <reaction evidence="4">
        <text>RX + glutathione = an S-substituted glutathione + a halide anion + H(+)</text>
        <dbReference type="Rhea" id="RHEA:16437"/>
        <dbReference type="ChEBI" id="CHEBI:15378"/>
        <dbReference type="ChEBI" id="CHEBI:16042"/>
        <dbReference type="ChEBI" id="CHEBI:17792"/>
        <dbReference type="ChEBI" id="CHEBI:57925"/>
        <dbReference type="ChEBI" id="CHEBI:90779"/>
        <dbReference type="EC" id="2.5.1.18"/>
    </reaction>
</comment>
<dbReference type="SUPFAM" id="SSF52833">
    <property type="entry name" value="Thioredoxin-like"/>
    <property type="match status" value="2"/>
</dbReference>
<keyword evidence="3 7" id="KW-0808">Transferase</keyword>
<evidence type="ECO:0000256" key="2">
    <source>
        <dbReference type="ARBA" id="ARBA00012452"/>
    </source>
</evidence>
<reference evidence="7 8" key="1">
    <citation type="journal article" date="2016" name="DNA Res.">
        <title>The draft genome of MD-2 pineapple using hybrid error correction of long reads.</title>
        <authorList>
            <person name="Redwan R.M."/>
            <person name="Saidin A."/>
            <person name="Kumar S.V."/>
        </authorList>
    </citation>
    <scope>NUCLEOTIDE SEQUENCE [LARGE SCALE GENOMIC DNA]</scope>
    <source>
        <strain evidence="8">cv. MD2</strain>
        <tissue evidence="7">Leaf</tissue>
    </source>
</reference>
<feature type="domain" description="GST C-terminal" evidence="6">
    <location>
        <begin position="497"/>
        <end position="627"/>
    </location>
</feature>
<dbReference type="InterPro" id="IPR004045">
    <property type="entry name" value="Glutathione_S-Trfase_N"/>
</dbReference>
<dbReference type="InterPro" id="IPR034347">
    <property type="entry name" value="GST_Phi_C"/>
</dbReference>
<dbReference type="STRING" id="4615.A0A199W513"/>
<dbReference type="SFLD" id="SFLDG00358">
    <property type="entry name" value="Main_(cytGST)"/>
    <property type="match status" value="3"/>
</dbReference>
<dbReference type="AlphaFoldDB" id="A0A199W513"/>
<dbReference type="GO" id="GO:0004364">
    <property type="term" value="F:glutathione transferase activity"/>
    <property type="evidence" value="ECO:0007669"/>
    <property type="project" value="UniProtKB-EC"/>
</dbReference>
<dbReference type="Pfam" id="PF02798">
    <property type="entry name" value="GST_N"/>
    <property type="match status" value="1"/>
</dbReference>
<name>A0A199W513_ANACO</name>
<dbReference type="PROSITE" id="PS50405">
    <property type="entry name" value="GST_CTER"/>
    <property type="match status" value="3"/>
</dbReference>
<dbReference type="PANTHER" id="PTHR43900">
    <property type="entry name" value="GLUTATHIONE S-TRANSFERASE RHO"/>
    <property type="match status" value="1"/>
</dbReference>
<evidence type="ECO:0000256" key="4">
    <source>
        <dbReference type="ARBA" id="ARBA00047960"/>
    </source>
</evidence>
<dbReference type="PANTHER" id="PTHR43900:SF88">
    <property type="entry name" value="GLUTATHIONE TRANSFERASE"/>
    <property type="match status" value="1"/>
</dbReference>
<dbReference type="InterPro" id="IPR036249">
    <property type="entry name" value="Thioredoxin-like_sf"/>
</dbReference>
<feature type="domain" description="GST N-terminal" evidence="5">
    <location>
        <begin position="2"/>
        <end position="83"/>
    </location>
</feature>
<evidence type="ECO:0000259" key="5">
    <source>
        <dbReference type="PROSITE" id="PS50404"/>
    </source>
</evidence>
<protein>
    <recommendedName>
        <fullName evidence="2">glutathione transferase</fullName>
        <ecNumber evidence="2">2.5.1.18</ecNumber>
    </recommendedName>
</protein>
<evidence type="ECO:0000256" key="3">
    <source>
        <dbReference type="ARBA" id="ARBA00022679"/>
    </source>
</evidence>
<dbReference type="FunFam" id="3.40.30.10:FF:000016">
    <property type="entry name" value="Glutathione S-transferase F2"/>
    <property type="match status" value="2"/>
</dbReference>
<feature type="domain" description="GST C-terminal" evidence="6">
    <location>
        <begin position="94"/>
        <end position="231"/>
    </location>
</feature>
<dbReference type="Gene3D" id="3.40.30.10">
    <property type="entry name" value="Glutaredoxin"/>
    <property type="match status" value="3"/>
</dbReference>
<dbReference type="GO" id="GO:0006749">
    <property type="term" value="P:glutathione metabolic process"/>
    <property type="evidence" value="ECO:0007669"/>
    <property type="project" value="TreeGrafter"/>
</dbReference>
<dbReference type="CDD" id="cd03187">
    <property type="entry name" value="GST_C_Phi"/>
    <property type="match status" value="3"/>
</dbReference>
<sequence length="627" mass="70911">MASVTVYGPPMSTAVCRVLACLFEKEVDFKLARVDTAKGEHKSPDYLKLQPFGQVPAFQDELTTIFESRAICRYICDKYAERGNKTLMGNKEGGFVARAAIEQWLEAEGQSFNPPSSALVFQLAFAPLMGLKQDPAAVEQNEAKLAKVLDVYDKRLGESRYLAGDEFSLADLSHLPNSHILVNKTEKGQLLTSRKNVGREVRMVGLTVFGQPASTDVARVLTCLFEKNVEFQLVRIDTFDGNHKDPSGQVTFKDGLLTLVDSKEICRHICVKYADQGNKALYGKGILEKSSIEQWLQAEAINFEPLSSSLVFHLAFAEPLGMLPDQDEIAQKEKKLSSLLDVYDDRLGENEYLAGREFTLADLSHLPNSHYLYTTSEKGKKLFTSRKNVERWWRAISARPSWKQVVEMQSEIPVFGSPTSAEVARVLMCLFEKDVEFQLIRIDTYKGQALTFEDGRKTLVDLAFLTLITLRAESREICRHIAEKYVDRGNKDLLPAGTLERASIEQWLQTEECSFDPPSSALIFNLAFRPMLGEDPDEKEVAESEKKLKTVLNIYERRLQESEYLAGDKFSLADLSHLPNGHRLVNNAGRRSFFESRPKVNQWWQKISSRPAWQKVVEMQVSPPQMI</sequence>
<dbReference type="Gene3D" id="1.20.1050.10">
    <property type="match status" value="3"/>
</dbReference>
<dbReference type="GO" id="GO:0005737">
    <property type="term" value="C:cytoplasm"/>
    <property type="evidence" value="ECO:0007669"/>
    <property type="project" value="TreeGrafter"/>
</dbReference>
<dbReference type="GO" id="GO:0009635">
    <property type="term" value="P:response to herbicide"/>
    <property type="evidence" value="ECO:0007669"/>
    <property type="project" value="UniProtKB-ARBA"/>
</dbReference>
<evidence type="ECO:0000259" key="6">
    <source>
        <dbReference type="PROSITE" id="PS50405"/>
    </source>
</evidence>
<evidence type="ECO:0000256" key="1">
    <source>
        <dbReference type="ARBA" id="ARBA00010128"/>
    </source>
</evidence>
<dbReference type="FunFam" id="1.20.1050.10:FF:000004">
    <property type="entry name" value="Glutathione S-transferase F2"/>
    <property type="match status" value="3"/>
</dbReference>
<dbReference type="Proteomes" id="UP000092600">
    <property type="component" value="Unassembled WGS sequence"/>
</dbReference>
<dbReference type="InterPro" id="IPR004046">
    <property type="entry name" value="GST_C"/>
</dbReference>
<dbReference type="InterPro" id="IPR040079">
    <property type="entry name" value="Glutathione_S-Trfase"/>
</dbReference>
<dbReference type="SFLD" id="SFLDG01154">
    <property type="entry name" value="Main.5:_Phi-like"/>
    <property type="match status" value="1"/>
</dbReference>
<evidence type="ECO:0000313" key="8">
    <source>
        <dbReference type="Proteomes" id="UP000092600"/>
    </source>
</evidence>
<gene>
    <name evidence="7" type="ORF">ACMD2_03633</name>
</gene>
<proteinExistence type="inferred from homology"/>
<accession>A0A199W513</accession>
<dbReference type="CDD" id="cd03053">
    <property type="entry name" value="GST_N_Phi"/>
    <property type="match status" value="1"/>
</dbReference>
<evidence type="ECO:0000313" key="7">
    <source>
        <dbReference type="EMBL" id="OAY84577.1"/>
    </source>
</evidence>
<comment type="similarity">
    <text evidence="1">Belongs to the GST superfamily. Phi family.</text>
</comment>
<organism evidence="7 8">
    <name type="scientific">Ananas comosus</name>
    <name type="common">Pineapple</name>
    <name type="synonym">Ananas ananas</name>
    <dbReference type="NCBI Taxonomy" id="4615"/>
    <lineage>
        <taxon>Eukaryota</taxon>
        <taxon>Viridiplantae</taxon>
        <taxon>Streptophyta</taxon>
        <taxon>Embryophyta</taxon>
        <taxon>Tracheophyta</taxon>
        <taxon>Spermatophyta</taxon>
        <taxon>Magnoliopsida</taxon>
        <taxon>Liliopsida</taxon>
        <taxon>Poales</taxon>
        <taxon>Bromeliaceae</taxon>
        <taxon>Bromelioideae</taxon>
        <taxon>Ananas</taxon>
    </lineage>
</organism>
<dbReference type="InterPro" id="IPR010987">
    <property type="entry name" value="Glutathione-S-Trfase_C-like"/>
</dbReference>
<dbReference type="GO" id="GO:0043295">
    <property type="term" value="F:glutathione binding"/>
    <property type="evidence" value="ECO:0007669"/>
    <property type="project" value="TreeGrafter"/>
</dbReference>
<dbReference type="SUPFAM" id="SSF47616">
    <property type="entry name" value="GST C-terminal domain-like"/>
    <property type="match status" value="3"/>
</dbReference>
<comment type="caution">
    <text evidence="7">The sequence shown here is derived from an EMBL/GenBank/DDBJ whole genome shotgun (WGS) entry which is preliminary data.</text>
</comment>
<dbReference type="PROSITE" id="PS50404">
    <property type="entry name" value="GST_NTER"/>
    <property type="match status" value="1"/>
</dbReference>
<dbReference type="Pfam" id="PF00043">
    <property type="entry name" value="GST_C"/>
    <property type="match status" value="3"/>
</dbReference>
<dbReference type="SFLD" id="SFLDS00019">
    <property type="entry name" value="Glutathione_Transferase_(cytos"/>
    <property type="match status" value="3"/>
</dbReference>
<dbReference type="EMBL" id="LSRQ01000210">
    <property type="protein sequence ID" value="OAY84577.1"/>
    <property type="molecule type" value="Genomic_DNA"/>
</dbReference>
<dbReference type="EC" id="2.5.1.18" evidence="2"/>
<feature type="domain" description="GST C-terminal" evidence="6">
    <location>
        <begin position="285"/>
        <end position="414"/>
    </location>
</feature>
<dbReference type="InterPro" id="IPR036282">
    <property type="entry name" value="Glutathione-S-Trfase_C_sf"/>
</dbReference>